<evidence type="ECO:0000313" key="4">
    <source>
        <dbReference type="EMBL" id="KAK3057295.1"/>
    </source>
</evidence>
<dbReference type="Gene3D" id="3.40.50.1240">
    <property type="entry name" value="Phosphoglycerate mutase-like"/>
    <property type="match status" value="1"/>
</dbReference>
<evidence type="ECO:0000313" key="5">
    <source>
        <dbReference type="Proteomes" id="UP001271007"/>
    </source>
</evidence>
<protein>
    <recommendedName>
        <fullName evidence="2">3-phytase</fullName>
        <ecNumber evidence="2">3.1.3.8</ecNumber>
    </recommendedName>
</protein>
<gene>
    <name evidence="4" type="ORF">LTR09_001477</name>
</gene>
<dbReference type="Proteomes" id="UP001271007">
    <property type="component" value="Unassembled WGS sequence"/>
</dbReference>
<accession>A0AAJ0GGW3</accession>
<keyword evidence="5" id="KW-1185">Reference proteome</keyword>
<dbReference type="InterPro" id="IPR033379">
    <property type="entry name" value="Acid_Pase_AS"/>
</dbReference>
<dbReference type="PANTHER" id="PTHR11567">
    <property type="entry name" value="ACID PHOSPHATASE-RELATED"/>
    <property type="match status" value="1"/>
</dbReference>
<dbReference type="Pfam" id="PF00328">
    <property type="entry name" value="His_Phos_2"/>
    <property type="match status" value="1"/>
</dbReference>
<dbReference type="SUPFAM" id="SSF53254">
    <property type="entry name" value="Phosphoglycerate mutase-like"/>
    <property type="match status" value="1"/>
</dbReference>
<evidence type="ECO:0000256" key="2">
    <source>
        <dbReference type="ARBA" id="ARBA00012632"/>
    </source>
</evidence>
<dbReference type="PROSITE" id="PS00616">
    <property type="entry name" value="HIS_ACID_PHOSPHAT_1"/>
    <property type="match status" value="1"/>
</dbReference>
<organism evidence="4 5">
    <name type="scientific">Extremus antarcticus</name>
    <dbReference type="NCBI Taxonomy" id="702011"/>
    <lineage>
        <taxon>Eukaryota</taxon>
        <taxon>Fungi</taxon>
        <taxon>Dikarya</taxon>
        <taxon>Ascomycota</taxon>
        <taxon>Pezizomycotina</taxon>
        <taxon>Dothideomycetes</taxon>
        <taxon>Dothideomycetidae</taxon>
        <taxon>Mycosphaerellales</taxon>
        <taxon>Extremaceae</taxon>
        <taxon>Extremus</taxon>
    </lineage>
</organism>
<dbReference type="PANTHER" id="PTHR11567:SF110">
    <property type="entry name" value="2-PHOSPHOXYLOSE PHOSPHATASE 1"/>
    <property type="match status" value="1"/>
</dbReference>
<dbReference type="AlphaFoldDB" id="A0AAJ0GGW3"/>
<evidence type="ECO:0000256" key="3">
    <source>
        <dbReference type="ARBA" id="ARBA00022801"/>
    </source>
</evidence>
<keyword evidence="3" id="KW-0378">Hydrolase</keyword>
<dbReference type="GO" id="GO:0016158">
    <property type="term" value="F:inositol hexakisphosphate 3-phosphatase activity"/>
    <property type="evidence" value="ECO:0007669"/>
    <property type="project" value="UniProtKB-EC"/>
</dbReference>
<reference evidence="4" key="1">
    <citation type="submission" date="2023-04" db="EMBL/GenBank/DDBJ databases">
        <title>Black Yeasts Isolated from many extreme environments.</title>
        <authorList>
            <person name="Coleine C."/>
            <person name="Stajich J.E."/>
            <person name="Selbmann L."/>
        </authorList>
    </citation>
    <scope>NUCLEOTIDE SEQUENCE</scope>
    <source>
        <strain evidence="4">CCFEE 5312</strain>
    </source>
</reference>
<dbReference type="EMBL" id="JAWDJX010000003">
    <property type="protein sequence ID" value="KAK3057295.1"/>
    <property type="molecule type" value="Genomic_DNA"/>
</dbReference>
<comment type="caution">
    <text evidence="4">The sequence shown here is derived from an EMBL/GenBank/DDBJ whole genome shotgun (WGS) entry which is preliminary data.</text>
</comment>
<proteinExistence type="inferred from homology"/>
<dbReference type="InterPro" id="IPR029033">
    <property type="entry name" value="His_PPase_superfam"/>
</dbReference>
<dbReference type="InterPro" id="IPR050645">
    <property type="entry name" value="Histidine_acid_phosphatase"/>
</dbReference>
<dbReference type="InterPro" id="IPR000560">
    <property type="entry name" value="His_Pase_clade-2"/>
</dbReference>
<sequence>MTTLEPRAPYSPEELAQFYPKELELQQVQVLLRHGERTPVNARFKNTGLDAYWPYCSVAKAMRSAVINPDGSLDTLHWKRRIESLGKDDVPILNAGKKGEVDAICQPGELTDRGRETTLALGQRTRRLYVEQLGFLPSHMDAVSAQQVTLRATPIPRALESVQQAFIGLYPASARAPGLPPPTVVTRTMQEETLFPNEGACKRFAELARAFADRTAQLYNSGPELDYLNNKIGKWMPEASPVLKVDSHPRLSGVMDTVNATLAHGPDTKLPKEFYEQKVRDDIDKICVEEWFVGYQESNEYRKLGIGSLVGDLTQRMVEHATAGKSSTESFKMSLAGCHDTTLAATLAALGAMDPTKDKWPNFTGSIAFELLKRKGSSASGSTSSTVGLNTGKTWWSSLFSSAAKSKPVSARTPLSEWPESEKAGLDEYYVRLRYNDKPVVVPYCKPAGRHFEGDETFCTLSAFKAATDSFCPKDWKAECGMNLGKPAMNGQIERPPGL</sequence>
<name>A0AAJ0GGW3_9PEZI</name>
<evidence type="ECO:0000256" key="1">
    <source>
        <dbReference type="ARBA" id="ARBA00005375"/>
    </source>
</evidence>
<comment type="similarity">
    <text evidence="1">Belongs to the histidine acid phosphatase family.</text>
</comment>
<dbReference type="EC" id="3.1.3.8" evidence="2"/>